<sequence length="76" mass="7886">MKRSRWLGAVVLLGLGLAAGVAVSLKMGATGTGFADGDDMVDNRFAPDAVVDYCDDVCVRGRGAAALIVFSQWPSP</sequence>
<proteinExistence type="predicted"/>
<evidence type="ECO:0000313" key="1">
    <source>
        <dbReference type="EMBL" id="CAG2139400.1"/>
    </source>
</evidence>
<protein>
    <submittedName>
        <fullName evidence="1">Uncharacterized protein</fullName>
    </submittedName>
</protein>
<organism evidence="1 2">
    <name type="scientific">Cupriavidus numazuensis</name>
    <dbReference type="NCBI Taxonomy" id="221992"/>
    <lineage>
        <taxon>Bacteria</taxon>
        <taxon>Pseudomonadati</taxon>
        <taxon>Pseudomonadota</taxon>
        <taxon>Betaproteobacteria</taxon>
        <taxon>Burkholderiales</taxon>
        <taxon>Burkholderiaceae</taxon>
        <taxon>Cupriavidus</taxon>
    </lineage>
</organism>
<gene>
    <name evidence="1" type="ORF">LMG26411_01703</name>
</gene>
<dbReference type="Proteomes" id="UP000672657">
    <property type="component" value="Unassembled WGS sequence"/>
</dbReference>
<reference evidence="1 2" key="1">
    <citation type="submission" date="2021-03" db="EMBL/GenBank/DDBJ databases">
        <authorList>
            <person name="Peeters C."/>
        </authorList>
    </citation>
    <scope>NUCLEOTIDE SEQUENCE [LARGE SCALE GENOMIC DNA]</scope>
    <source>
        <strain evidence="1 2">LMG 26411</strain>
    </source>
</reference>
<dbReference type="RefSeq" id="WP_211952833.1">
    <property type="nucleotide sequence ID" value="NZ_CAJPVI010000008.1"/>
</dbReference>
<comment type="caution">
    <text evidence="1">The sequence shown here is derived from an EMBL/GenBank/DDBJ whole genome shotgun (WGS) entry which is preliminary data.</text>
</comment>
<dbReference type="EMBL" id="CAJPVI010000008">
    <property type="protein sequence ID" value="CAG2139400.1"/>
    <property type="molecule type" value="Genomic_DNA"/>
</dbReference>
<keyword evidence="2" id="KW-1185">Reference proteome</keyword>
<evidence type="ECO:0000313" key="2">
    <source>
        <dbReference type="Proteomes" id="UP000672657"/>
    </source>
</evidence>
<accession>A0ABM8TE67</accession>
<name>A0ABM8TE67_9BURK</name>